<accession>A0AAV7EPS0</accession>
<name>A0AAV7EPS0_ARIFI</name>
<feature type="domain" description="Pop1 N-terminal" evidence="5">
    <location>
        <begin position="46"/>
        <end position="177"/>
    </location>
</feature>
<protein>
    <submittedName>
        <fullName evidence="8">Uncharacterized protein</fullName>
    </submittedName>
</protein>
<dbReference type="InterPro" id="IPR055079">
    <property type="entry name" value="POP1_C"/>
</dbReference>
<dbReference type="PANTHER" id="PTHR22731:SF3">
    <property type="entry name" value="RIBONUCLEASES P_MRP PROTEIN SUBUNIT POP1"/>
    <property type="match status" value="1"/>
</dbReference>
<dbReference type="EMBL" id="JAINDJ010000004">
    <property type="protein sequence ID" value="KAG9449253.1"/>
    <property type="molecule type" value="Genomic_DNA"/>
</dbReference>
<feature type="domain" description="POP1 C-terminal" evidence="7">
    <location>
        <begin position="738"/>
        <end position="815"/>
    </location>
</feature>
<comment type="caution">
    <text evidence="8">The sequence shown here is derived from an EMBL/GenBank/DDBJ whole genome shotgun (WGS) entry which is preliminary data.</text>
</comment>
<dbReference type="PANTHER" id="PTHR22731">
    <property type="entry name" value="RIBONUCLEASES P/MRP PROTEIN SUBUNIT POP1"/>
    <property type="match status" value="1"/>
</dbReference>
<evidence type="ECO:0000313" key="9">
    <source>
        <dbReference type="Proteomes" id="UP000825729"/>
    </source>
</evidence>
<feature type="region of interest" description="Disordered" evidence="4">
    <location>
        <begin position="68"/>
        <end position="98"/>
    </location>
</feature>
<sequence>MVVEDCKTTSTSVPPPPRLLNVQKFTESRASELEALYSIIADRVNNNFQSQQNKRRRTTGYDDRIARKNSMKKQKLGQKSNSSIVNDHETQLSRRSRRRKEFMRNAETGFSTSLDGTKRLRTHLWHTKSFKMVKQWGFYLPLGLQGSGRGSRSVLKWLKSGAVIHDESYSCAVQLEGPEDSLFSILRMVLVPFPLSEELSQAVLRGICYGSALLYHIGAPHSHLIAPVTYMWRPSYQEKINTEVGIFPTSSNSFRQMWVWLHAAAFDEGFNALNSACEKMMNEENVSVGCFSRGGQLAKLEVMGSKASEVLLKILHPVSEASNVSGDIGLTSCSVLKNAISSPPESKVVHLHCADSLSNSVVSLTVQDPRDLEKGNLIELAAPTSGPSSNTGESISSLWLKADIDPVELSDSKDLWTLYGQVNVPVEDSVLVQKRHEKRLAFFHLDGVTTKKLVTEGEKHSAHYCPILLLKSTIEGSSLLRWTIILPVSWIKAFWIPLIVNRAHAIGLRERRWIAISGGIPTFPYDFPDSRAYSDLMASEAVAHQQMAELRPLSVRPLKVPIPSPWDCVKLSAVEWPTTIQNAQTLDAQTFHSEPANRRLLEQEDAGTSFQGFVARTSTLLISFLNEIYGNSNSELLPDVPNEQRIFSVLLNKVRNSWVLKETRELPTERKLCFVRVHLHAYKEGAFEEGAVVCAPVHTDLSLSTSWWDEKTALQIPHSSVKSYFMQLPSGKWELQIPDNPAACQWHRWPIGFVTSGFVRGSTKPVAIALCEATLLLRLRQEQRGETKENERPEIFVLVRNLTSTAYRLALASIVLEDQEADSSFV</sequence>
<evidence type="ECO:0000313" key="8">
    <source>
        <dbReference type="EMBL" id="KAG9449253.1"/>
    </source>
</evidence>
<evidence type="ECO:0000256" key="2">
    <source>
        <dbReference type="ARBA" id="ARBA00022694"/>
    </source>
</evidence>
<evidence type="ECO:0000256" key="4">
    <source>
        <dbReference type="SAM" id="MobiDB-lite"/>
    </source>
</evidence>
<dbReference type="GO" id="GO:0000172">
    <property type="term" value="C:ribonuclease MRP complex"/>
    <property type="evidence" value="ECO:0007669"/>
    <property type="project" value="InterPro"/>
</dbReference>
<dbReference type="Pfam" id="PF06978">
    <property type="entry name" value="POP1_N"/>
    <property type="match status" value="1"/>
</dbReference>
<dbReference type="GO" id="GO:0001682">
    <property type="term" value="P:tRNA 5'-leader removal"/>
    <property type="evidence" value="ECO:0007669"/>
    <property type="project" value="InterPro"/>
</dbReference>
<dbReference type="AlphaFoldDB" id="A0AAV7EPS0"/>
<keyword evidence="3" id="KW-0539">Nucleus</keyword>
<reference evidence="8 9" key="1">
    <citation type="submission" date="2021-07" db="EMBL/GenBank/DDBJ databases">
        <title>The Aristolochia fimbriata genome: insights into angiosperm evolution, floral development and chemical biosynthesis.</title>
        <authorList>
            <person name="Jiao Y."/>
        </authorList>
    </citation>
    <scope>NUCLEOTIDE SEQUENCE [LARGE SCALE GENOMIC DNA]</scope>
    <source>
        <strain evidence="8">IBCAS-2021</strain>
        <tissue evidence="8">Leaf</tissue>
    </source>
</reference>
<dbReference type="InterPro" id="IPR009723">
    <property type="entry name" value="Pop1_N"/>
</dbReference>
<evidence type="ECO:0000256" key="3">
    <source>
        <dbReference type="ARBA" id="ARBA00023242"/>
    </source>
</evidence>
<dbReference type="InterPro" id="IPR039182">
    <property type="entry name" value="Pop1"/>
</dbReference>
<keyword evidence="2" id="KW-0819">tRNA processing</keyword>
<dbReference type="InterPro" id="IPR012590">
    <property type="entry name" value="POPLD_dom"/>
</dbReference>
<dbReference type="GO" id="GO:0005655">
    <property type="term" value="C:nucleolar ribonuclease P complex"/>
    <property type="evidence" value="ECO:0007669"/>
    <property type="project" value="InterPro"/>
</dbReference>
<keyword evidence="9" id="KW-1185">Reference proteome</keyword>
<dbReference type="Proteomes" id="UP000825729">
    <property type="component" value="Unassembled WGS sequence"/>
</dbReference>
<feature type="domain" description="POPLD" evidence="6">
    <location>
        <begin position="481"/>
        <end position="568"/>
    </location>
</feature>
<dbReference type="Pfam" id="PF22770">
    <property type="entry name" value="POP1_C"/>
    <property type="match status" value="1"/>
</dbReference>
<evidence type="ECO:0000259" key="7">
    <source>
        <dbReference type="Pfam" id="PF22770"/>
    </source>
</evidence>
<evidence type="ECO:0000259" key="5">
    <source>
        <dbReference type="Pfam" id="PF06978"/>
    </source>
</evidence>
<proteinExistence type="predicted"/>
<evidence type="ECO:0000256" key="1">
    <source>
        <dbReference type="ARBA" id="ARBA00004123"/>
    </source>
</evidence>
<comment type="subcellular location">
    <subcellularLocation>
        <location evidence="1">Nucleus</location>
    </subcellularLocation>
</comment>
<evidence type="ECO:0000259" key="6">
    <source>
        <dbReference type="Pfam" id="PF08170"/>
    </source>
</evidence>
<organism evidence="8 9">
    <name type="scientific">Aristolochia fimbriata</name>
    <name type="common">White veined hardy Dutchman's pipe vine</name>
    <dbReference type="NCBI Taxonomy" id="158543"/>
    <lineage>
        <taxon>Eukaryota</taxon>
        <taxon>Viridiplantae</taxon>
        <taxon>Streptophyta</taxon>
        <taxon>Embryophyta</taxon>
        <taxon>Tracheophyta</taxon>
        <taxon>Spermatophyta</taxon>
        <taxon>Magnoliopsida</taxon>
        <taxon>Magnoliidae</taxon>
        <taxon>Piperales</taxon>
        <taxon>Aristolochiaceae</taxon>
        <taxon>Aristolochia</taxon>
    </lineage>
</organism>
<dbReference type="Pfam" id="PF08170">
    <property type="entry name" value="POPLD"/>
    <property type="match status" value="1"/>
</dbReference>
<gene>
    <name evidence="8" type="ORF">H6P81_009218</name>
</gene>